<dbReference type="EMBL" id="FSQW01000002">
    <property type="protein sequence ID" value="SIO11725.1"/>
    <property type="molecule type" value="Genomic_DNA"/>
</dbReference>
<name>A0A1N6GWJ0_9SPHN</name>
<keyword evidence="2" id="KW-1185">Reference proteome</keyword>
<reference evidence="2" key="1">
    <citation type="submission" date="2016-11" db="EMBL/GenBank/DDBJ databases">
        <authorList>
            <person name="Varghese N."/>
            <person name="Submissions S."/>
        </authorList>
    </citation>
    <scope>NUCLEOTIDE SEQUENCE [LARGE SCALE GENOMIC DNA]</scope>
    <source>
        <strain evidence="2">DSM 22363</strain>
    </source>
</reference>
<evidence type="ECO:0000313" key="2">
    <source>
        <dbReference type="Proteomes" id="UP000185192"/>
    </source>
</evidence>
<gene>
    <name evidence="1" type="ORF">SAMN02745824_3012</name>
</gene>
<protein>
    <recommendedName>
        <fullName evidence="3">Lipoprotein</fullName>
    </recommendedName>
</protein>
<dbReference type="AlphaFoldDB" id="A0A1N6GWJ0"/>
<evidence type="ECO:0000313" key="1">
    <source>
        <dbReference type="EMBL" id="SIO11725.1"/>
    </source>
</evidence>
<dbReference type="Proteomes" id="UP000185192">
    <property type="component" value="Unassembled WGS sequence"/>
</dbReference>
<dbReference type="OrthoDB" id="7425063at2"/>
<accession>A0A1N6GWJ0</accession>
<organism evidence="1 2">
    <name type="scientific">Parasphingorhabdus marina DSM 22363</name>
    <dbReference type="NCBI Taxonomy" id="1123272"/>
    <lineage>
        <taxon>Bacteria</taxon>
        <taxon>Pseudomonadati</taxon>
        <taxon>Pseudomonadota</taxon>
        <taxon>Alphaproteobacteria</taxon>
        <taxon>Sphingomonadales</taxon>
        <taxon>Sphingomonadaceae</taxon>
        <taxon>Parasphingorhabdus</taxon>
    </lineage>
</organism>
<dbReference type="PROSITE" id="PS51257">
    <property type="entry name" value="PROKAR_LIPOPROTEIN"/>
    <property type="match status" value="1"/>
</dbReference>
<dbReference type="STRING" id="1123272.SAMN02745824_3012"/>
<evidence type="ECO:0008006" key="3">
    <source>
        <dbReference type="Google" id="ProtNLM"/>
    </source>
</evidence>
<proteinExistence type="predicted"/>
<sequence>MKRNGIGQPLFVAGLAALTLAGCSSDGEIDISSGVGVSVVRSGCPAVAVPNHLGDVTVFDPVGSTDASAIDVVANITNVRSTCNSEGARIYSEATFEVQASRMRPGGARTVTIPYFSTVVQGGTAVVAKRLNTVTLQFADGQYRASTTAKAGSYVDAAAARLPEEVIERITRRRKPGDPDAALDPLADPSVRAAVARSTFEMLIGFQLTEAQLQYNVTR</sequence>